<evidence type="ECO:0000256" key="2">
    <source>
        <dbReference type="ARBA" id="ARBA00023054"/>
    </source>
</evidence>
<dbReference type="Gene3D" id="2.40.50.100">
    <property type="match status" value="1"/>
</dbReference>
<comment type="subcellular location">
    <subcellularLocation>
        <location evidence="1">Cell envelope</location>
    </subcellularLocation>
</comment>
<accession>A0A4Q0SXC0</accession>
<reference evidence="4 5" key="1">
    <citation type="submission" date="2018-11" db="EMBL/GenBank/DDBJ databases">
        <authorList>
            <person name="Mardanov A.V."/>
            <person name="Ravin N.V."/>
            <person name="Dedysh S.N."/>
        </authorList>
    </citation>
    <scope>NUCLEOTIDE SEQUENCE [LARGE SCALE GENOMIC DNA]</scope>
    <source>
        <strain evidence="4 5">AF10</strain>
    </source>
</reference>
<comment type="caution">
    <text evidence="4">The sequence shown here is derived from an EMBL/GenBank/DDBJ whole genome shotgun (WGS) entry which is preliminary data.</text>
</comment>
<keyword evidence="3" id="KW-1133">Transmembrane helix</keyword>
<dbReference type="PANTHER" id="PTHR32347:SF23">
    <property type="entry name" value="BLL5650 PROTEIN"/>
    <property type="match status" value="1"/>
</dbReference>
<reference evidence="5" key="2">
    <citation type="submission" date="2019-02" db="EMBL/GenBank/DDBJ databases">
        <title>Granulicella sibirica sp. nov., a psychrotolerant acidobacterium isolated from an organic soil layer in forested tundra, West Siberia.</title>
        <authorList>
            <person name="Oshkin I.Y."/>
            <person name="Kulichevskaya I.S."/>
            <person name="Rijpstra W.I.C."/>
            <person name="Sinninghe Damste J.S."/>
            <person name="Rakitin A.L."/>
            <person name="Ravin N.V."/>
            <person name="Dedysh S.N."/>
        </authorList>
    </citation>
    <scope>NUCLEOTIDE SEQUENCE [LARGE SCALE GENOMIC DNA]</scope>
    <source>
        <strain evidence="5">AF10</strain>
    </source>
</reference>
<evidence type="ECO:0000313" key="5">
    <source>
        <dbReference type="Proteomes" id="UP000289437"/>
    </source>
</evidence>
<keyword evidence="2" id="KW-0175">Coiled coil</keyword>
<dbReference type="InterPro" id="IPR050465">
    <property type="entry name" value="UPF0194_transport"/>
</dbReference>
<protein>
    <submittedName>
        <fullName evidence="4">Peptidase, M50 family</fullName>
    </submittedName>
</protein>
<name>A0A4Q0SXC0_9BACT</name>
<feature type="transmembrane region" description="Helical" evidence="3">
    <location>
        <begin position="374"/>
        <end position="391"/>
    </location>
</feature>
<feature type="transmembrane region" description="Helical" evidence="3">
    <location>
        <begin position="172"/>
        <end position="189"/>
    </location>
</feature>
<dbReference type="EMBL" id="RDSM01000002">
    <property type="protein sequence ID" value="RXH55477.1"/>
    <property type="molecule type" value="Genomic_DNA"/>
</dbReference>
<evidence type="ECO:0000313" key="4">
    <source>
        <dbReference type="EMBL" id="RXH55477.1"/>
    </source>
</evidence>
<proteinExistence type="predicted"/>
<dbReference type="GO" id="GO:0030313">
    <property type="term" value="C:cell envelope"/>
    <property type="evidence" value="ECO:0007669"/>
    <property type="project" value="UniProtKB-SubCell"/>
</dbReference>
<feature type="transmembrane region" description="Helical" evidence="3">
    <location>
        <begin position="341"/>
        <end position="362"/>
    </location>
</feature>
<dbReference type="AlphaFoldDB" id="A0A4Q0SXC0"/>
<evidence type="ECO:0000256" key="3">
    <source>
        <dbReference type="SAM" id="Phobius"/>
    </source>
</evidence>
<feature type="transmembrane region" description="Helical" evidence="3">
    <location>
        <begin position="210"/>
        <end position="228"/>
    </location>
</feature>
<keyword evidence="3" id="KW-0472">Membrane</keyword>
<gene>
    <name evidence="4" type="ORF">GRAN_2334</name>
</gene>
<evidence type="ECO:0000256" key="1">
    <source>
        <dbReference type="ARBA" id="ARBA00004196"/>
    </source>
</evidence>
<feature type="transmembrane region" description="Helical" evidence="3">
    <location>
        <begin position="411"/>
        <end position="430"/>
    </location>
</feature>
<sequence>MREEMLGGERVVGVFHRGRGNFFRFPPVQWTLLQLFDGVRTYDEVADLFSQQTSLTVAVEEVRTLAESLEESDFWYRSAQERTFALNDVLNAPRNRLSRRPTKNALAQISFSVIDPDGFLTWLDGKIGSFLYSSGFTLLALLLFFVEAFIFVTRWDFFAPDLVLFYTFTSKSFAELAQFWLLFFVIGFFHEMAHGLTCKHFGGQVHKMGFLLLYLTPAFFVDITEIWLCSSRRHRSYAIIAGIWIELIFCGSSMIVWLNTQPGQWGHNFCYEVILMTGVAAIVLNLNPLAKFDGYYLMTEWIGIPDLKERSTAFLSGWVQRGLLGLDAELPVVARGHVPFFVAYAFLSGLYSYVLLSTVVRLTYNIGSHWLGEFALIPAVLLAYKVFHSRLAALRGVLKRVWSKHVSTGRMTPALTASLLILLALVLLPIRRDRESGLFVIEPEHSSVLHAPEEGTVSAVFVDEGEEVRMGEPLLQVRSVTVDSLRSSATAQSDAARFATFNAQLSHSSLGSAASGRDAALRSEALAGRTQASLLVRAPADGVILTRDPAALTDRSVGSGEPLLTVAEYGSRVARIFIPAAALNRIQPNAEVALIEPGQFGVLHARLPALEGDAVALPPGLATNTGLKGVAAPTYYYARIRLDDPTGRLELGMSGDVILFGARRSLFARAWNVGSNLFCAHVW</sequence>
<dbReference type="Proteomes" id="UP000289437">
    <property type="component" value="Unassembled WGS sequence"/>
</dbReference>
<feature type="transmembrane region" description="Helical" evidence="3">
    <location>
        <begin position="234"/>
        <end position="257"/>
    </location>
</feature>
<keyword evidence="3" id="KW-0812">Transmembrane</keyword>
<feature type="transmembrane region" description="Helical" evidence="3">
    <location>
        <begin position="269"/>
        <end position="290"/>
    </location>
</feature>
<feature type="transmembrane region" description="Helical" evidence="3">
    <location>
        <begin position="130"/>
        <end position="152"/>
    </location>
</feature>
<keyword evidence="5" id="KW-1185">Reference proteome</keyword>
<dbReference type="PANTHER" id="PTHR32347">
    <property type="entry name" value="EFFLUX SYSTEM COMPONENT YKNX-RELATED"/>
    <property type="match status" value="1"/>
</dbReference>
<organism evidence="4 5">
    <name type="scientific">Granulicella sibirica</name>
    <dbReference type="NCBI Taxonomy" id="2479048"/>
    <lineage>
        <taxon>Bacteria</taxon>
        <taxon>Pseudomonadati</taxon>
        <taxon>Acidobacteriota</taxon>
        <taxon>Terriglobia</taxon>
        <taxon>Terriglobales</taxon>
        <taxon>Acidobacteriaceae</taxon>
        <taxon>Granulicella</taxon>
    </lineage>
</organism>